<evidence type="ECO:0000313" key="5">
    <source>
        <dbReference type="Proteomes" id="UP000179616"/>
    </source>
</evidence>
<gene>
    <name evidence="4" type="ORF">BKG76_06860</name>
</gene>
<name>A0A1S1LDX6_9MYCO</name>
<dbReference type="STRING" id="948102.BKG76_06860"/>
<dbReference type="Pfam" id="PF01844">
    <property type="entry name" value="HNH"/>
    <property type="match status" value="1"/>
</dbReference>
<dbReference type="InterPro" id="IPR002711">
    <property type="entry name" value="HNH"/>
</dbReference>
<evidence type="ECO:0000256" key="1">
    <source>
        <dbReference type="ARBA" id="ARBA00023450"/>
    </source>
</evidence>
<dbReference type="InterPro" id="IPR003870">
    <property type="entry name" value="DUF222"/>
</dbReference>
<accession>A0A1S1LDX6</accession>
<feature type="region of interest" description="Disordered" evidence="2">
    <location>
        <begin position="407"/>
        <end position="448"/>
    </location>
</feature>
<feature type="domain" description="HNH nuclease" evidence="3">
    <location>
        <begin position="313"/>
        <end position="365"/>
    </location>
</feature>
<organism evidence="4 5">
    <name type="scientific">Mycobacteroides franklinii</name>
    <dbReference type="NCBI Taxonomy" id="948102"/>
    <lineage>
        <taxon>Bacteria</taxon>
        <taxon>Bacillati</taxon>
        <taxon>Actinomycetota</taxon>
        <taxon>Actinomycetes</taxon>
        <taxon>Mycobacteriales</taxon>
        <taxon>Mycobacteriaceae</taxon>
        <taxon>Mycobacteroides</taxon>
    </lineage>
</organism>
<dbReference type="EMBL" id="MLIK01000008">
    <property type="protein sequence ID" value="OHU28951.1"/>
    <property type="molecule type" value="Genomic_DNA"/>
</dbReference>
<evidence type="ECO:0000313" key="4">
    <source>
        <dbReference type="EMBL" id="OHU28951.1"/>
    </source>
</evidence>
<dbReference type="Gene3D" id="1.10.30.50">
    <property type="match status" value="1"/>
</dbReference>
<dbReference type="GeneID" id="57166518"/>
<dbReference type="SMART" id="SM00507">
    <property type="entry name" value="HNHc"/>
    <property type="match status" value="1"/>
</dbReference>
<feature type="compositionally biased region" description="Basic and acidic residues" evidence="2">
    <location>
        <begin position="411"/>
        <end position="432"/>
    </location>
</feature>
<evidence type="ECO:0000259" key="3">
    <source>
        <dbReference type="SMART" id="SM00507"/>
    </source>
</evidence>
<sequence>MFDTLDDGELIDVISSSQRAEAQAASRRLAAIGVLVDRHADPERQDPGDRFAVDRWDEVAAQVAAAQGITHALASHQMRYAYVLRHRLRAVAQRFAAGDIDFRTVALIIGRTELLDDDAVVAVVDAAIVEAMPRWERWSIKRLTAALDALVYRHDPDAVRRTKTATDDRHIEIRPLDTGDPLAEIWGVLQTPHAVALDKRLNQLVDTVCAADPRTTTQRRADAIGALTQGLNQMRCTCADPDCTGRGAADTPVIVHLVTNHDTLDDAENQEPAQVSGFGVINSVQARHIAAQPGTRIRTLNPEDTEGYRPTRALDTYVRCRDQLCRFPGCSQPADSADLDHSIPYADGGHTTAGNLKALCRKHHLLKTFCGWREIQESDGTVIWKAPTGHTYVTTPAGGLLFANLTRARTRSQDRQQRRRTERDLNRHERLQRQSAQAAYAKANPPPF</sequence>
<reference evidence="4 5" key="1">
    <citation type="submission" date="2016-10" db="EMBL/GenBank/DDBJ databases">
        <title>Evaluation of Human, Veterinary and Environmental Mycobacterium chelonae Isolates by Core Genome Phylogenomic Analysis, Targeted Gene Comparison, and Anti-microbial Susceptibility Patterns: A Tale of Mistaken Identities.</title>
        <authorList>
            <person name="Fogelson S.B."/>
            <person name="Camus A.C."/>
            <person name="Lorenz W."/>
            <person name="Vasireddy R."/>
            <person name="Vasireddy S."/>
            <person name="Smith T."/>
            <person name="Brown-Elliott B.A."/>
            <person name="Wallace R.J.Jr."/>
            <person name="Hasan N.A."/>
            <person name="Reischl U."/>
            <person name="Sanchez S."/>
        </authorList>
    </citation>
    <scope>NUCLEOTIDE SEQUENCE [LARGE SCALE GENOMIC DNA]</scope>
    <source>
        <strain evidence="4 5">1559</strain>
    </source>
</reference>
<dbReference type="AlphaFoldDB" id="A0A1S1LDX6"/>
<dbReference type="GO" id="GO:0003676">
    <property type="term" value="F:nucleic acid binding"/>
    <property type="evidence" value="ECO:0007669"/>
    <property type="project" value="InterPro"/>
</dbReference>
<comment type="similarity">
    <text evidence="1">Belongs to the Rv1128c/1148c/1588c/1702c/1945/3466 family.</text>
</comment>
<dbReference type="OrthoDB" id="5242272at2"/>
<dbReference type="Pfam" id="PF02720">
    <property type="entry name" value="DUF222"/>
    <property type="match status" value="1"/>
</dbReference>
<comment type="caution">
    <text evidence="4">The sequence shown here is derived from an EMBL/GenBank/DDBJ whole genome shotgun (WGS) entry which is preliminary data.</text>
</comment>
<protein>
    <submittedName>
        <fullName evidence="4">HNH endonuclease</fullName>
    </submittedName>
</protein>
<keyword evidence="4" id="KW-0540">Nuclease</keyword>
<dbReference type="GO" id="GO:0008270">
    <property type="term" value="F:zinc ion binding"/>
    <property type="evidence" value="ECO:0007669"/>
    <property type="project" value="InterPro"/>
</dbReference>
<keyword evidence="4" id="KW-0378">Hydrolase</keyword>
<dbReference type="GO" id="GO:0004519">
    <property type="term" value="F:endonuclease activity"/>
    <property type="evidence" value="ECO:0007669"/>
    <property type="project" value="UniProtKB-KW"/>
</dbReference>
<dbReference type="InterPro" id="IPR003615">
    <property type="entry name" value="HNH_nuc"/>
</dbReference>
<dbReference type="RefSeq" id="WP_070936961.1">
    <property type="nucleotide sequence ID" value="NZ_MLIK01000008.1"/>
</dbReference>
<dbReference type="Proteomes" id="UP000179616">
    <property type="component" value="Unassembled WGS sequence"/>
</dbReference>
<dbReference type="CDD" id="cd00085">
    <property type="entry name" value="HNHc"/>
    <property type="match status" value="1"/>
</dbReference>
<keyword evidence="4" id="KW-0255">Endonuclease</keyword>
<proteinExistence type="inferred from homology"/>
<evidence type="ECO:0000256" key="2">
    <source>
        <dbReference type="SAM" id="MobiDB-lite"/>
    </source>
</evidence>